<dbReference type="RefSeq" id="WP_112333397.1">
    <property type="nucleotide sequence ID" value="NZ_QLYR01000010.1"/>
</dbReference>
<evidence type="ECO:0000256" key="7">
    <source>
        <dbReference type="ARBA" id="ARBA00013031"/>
    </source>
</evidence>
<protein>
    <recommendedName>
        <fullName evidence="8 18">3-dehydroquinate synthase</fullName>
        <shortName evidence="18">DHQS</shortName>
        <ecNumber evidence="7 18">4.2.3.4</ecNumber>
    </recommendedName>
</protein>
<comment type="cofactor">
    <cofactor evidence="18">
        <name>Co(2+)</name>
        <dbReference type="ChEBI" id="CHEBI:48828"/>
    </cofactor>
    <cofactor evidence="18">
        <name>Zn(2+)</name>
        <dbReference type="ChEBI" id="CHEBI:29105"/>
    </cofactor>
    <text evidence="18">Binds 1 divalent metal cation per subunit. Can use either Co(2+) or Zn(2+).</text>
</comment>
<evidence type="ECO:0000256" key="15">
    <source>
        <dbReference type="ARBA" id="ARBA00023141"/>
    </source>
</evidence>
<comment type="pathway">
    <text evidence="5 18">Metabolic intermediate biosynthesis; chorismate biosynthesis; chorismate from D-erythrose 4-phosphate and phosphoenolpyruvate: step 2/7.</text>
</comment>
<dbReference type="InterPro" id="IPR016037">
    <property type="entry name" value="DHQ_synth_AroB"/>
</dbReference>
<dbReference type="InterPro" id="IPR030960">
    <property type="entry name" value="DHQS/DOIS_N"/>
</dbReference>
<comment type="cofactor">
    <cofactor evidence="2 18">
        <name>NAD(+)</name>
        <dbReference type="ChEBI" id="CHEBI:57540"/>
    </cofactor>
</comment>
<dbReference type="GO" id="GO:0005737">
    <property type="term" value="C:cytoplasm"/>
    <property type="evidence" value="ECO:0007669"/>
    <property type="project" value="UniProtKB-SubCell"/>
</dbReference>
<evidence type="ECO:0000256" key="9">
    <source>
        <dbReference type="ARBA" id="ARBA00022490"/>
    </source>
</evidence>
<dbReference type="Proteomes" id="UP000249377">
    <property type="component" value="Unassembled WGS sequence"/>
</dbReference>
<comment type="caution">
    <text evidence="21">The sequence shown here is derived from an EMBL/GenBank/DDBJ whole genome shotgun (WGS) entry which is preliminary data.</text>
</comment>
<evidence type="ECO:0000259" key="19">
    <source>
        <dbReference type="Pfam" id="PF01761"/>
    </source>
</evidence>
<dbReference type="GO" id="GO:0046872">
    <property type="term" value="F:metal ion binding"/>
    <property type="evidence" value="ECO:0007669"/>
    <property type="project" value="UniProtKB-KW"/>
</dbReference>
<feature type="binding site" evidence="18">
    <location>
        <begin position="129"/>
        <end position="130"/>
    </location>
    <ligand>
        <name>NAD(+)</name>
        <dbReference type="ChEBI" id="CHEBI:57540"/>
    </ligand>
</feature>
<dbReference type="EC" id="4.2.3.4" evidence="7 18"/>
<keyword evidence="9 18" id="KW-0963">Cytoplasm</keyword>
<comment type="caution">
    <text evidence="18">Lacks conserved residue(s) required for the propagation of feature annotation.</text>
</comment>
<evidence type="ECO:0000313" key="21">
    <source>
        <dbReference type="EMBL" id="RAQ22656.1"/>
    </source>
</evidence>
<keyword evidence="17 18" id="KW-0170">Cobalt</keyword>
<organism evidence="21 22">
    <name type="scientific">Hydrogeniiclostridium mannosilyticum</name>
    <dbReference type="NCBI Taxonomy" id="2764322"/>
    <lineage>
        <taxon>Bacteria</taxon>
        <taxon>Bacillati</taxon>
        <taxon>Bacillota</taxon>
        <taxon>Clostridia</taxon>
        <taxon>Eubacteriales</taxon>
        <taxon>Acutalibacteraceae</taxon>
        <taxon>Hydrogeniiclostridium</taxon>
    </lineage>
</organism>
<evidence type="ECO:0000256" key="10">
    <source>
        <dbReference type="ARBA" id="ARBA00022605"/>
    </source>
</evidence>
<evidence type="ECO:0000256" key="14">
    <source>
        <dbReference type="ARBA" id="ARBA00023027"/>
    </source>
</evidence>
<dbReference type="InterPro" id="IPR050071">
    <property type="entry name" value="Dehydroquinate_synthase"/>
</dbReference>
<keyword evidence="10 18" id="KW-0028">Amino-acid biosynthesis</keyword>
<dbReference type="FunFam" id="3.40.50.1970:FF:000007">
    <property type="entry name" value="Pentafunctional AROM polypeptide"/>
    <property type="match status" value="1"/>
</dbReference>
<feature type="binding site" evidence="18">
    <location>
        <position position="258"/>
    </location>
    <ligand>
        <name>Zn(2+)</name>
        <dbReference type="ChEBI" id="CHEBI:29105"/>
    </ligand>
</feature>
<feature type="domain" description="3-dehydroquinate synthase N-terminal" evidence="19">
    <location>
        <begin position="68"/>
        <end position="178"/>
    </location>
</feature>
<evidence type="ECO:0000256" key="17">
    <source>
        <dbReference type="ARBA" id="ARBA00023285"/>
    </source>
</evidence>
<dbReference type="Pfam" id="PF01761">
    <property type="entry name" value="DHQ_synthase"/>
    <property type="match status" value="1"/>
</dbReference>
<comment type="catalytic activity">
    <reaction evidence="1 18">
        <text>7-phospho-2-dehydro-3-deoxy-D-arabino-heptonate = 3-dehydroquinate + phosphate</text>
        <dbReference type="Rhea" id="RHEA:21968"/>
        <dbReference type="ChEBI" id="CHEBI:32364"/>
        <dbReference type="ChEBI" id="CHEBI:43474"/>
        <dbReference type="ChEBI" id="CHEBI:58394"/>
        <dbReference type="EC" id="4.2.3.4"/>
    </reaction>
</comment>
<dbReference type="PIRSF" id="PIRSF001455">
    <property type="entry name" value="DHQ_synth"/>
    <property type="match status" value="1"/>
</dbReference>
<evidence type="ECO:0000256" key="13">
    <source>
        <dbReference type="ARBA" id="ARBA00022833"/>
    </source>
</evidence>
<keyword evidence="12 18" id="KW-0547">Nucleotide-binding</keyword>
<keyword evidence="13 18" id="KW-0862">Zinc</keyword>
<evidence type="ECO:0000256" key="12">
    <source>
        <dbReference type="ARBA" id="ARBA00022741"/>
    </source>
</evidence>
<evidence type="ECO:0000256" key="16">
    <source>
        <dbReference type="ARBA" id="ARBA00023239"/>
    </source>
</evidence>
<evidence type="ECO:0000256" key="3">
    <source>
        <dbReference type="ARBA" id="ARBA00001947"/>
    </source>
</evidence>
<dbReference type="Gene3D" id="1.20.1090.10">
    <property type="entry name" value="Dehydroquinate synthase-like - alpha domain"/>
    <property type="match status" value="1"/>
</dbReference>
<dbReference type="Gene3D" id="3.40.50.1970">
    <property type="match status" value="1"/>
</dbReference>
<keyword evidence="14 18" id="KW-0520">NAD</keyword>
<feature type="binding site" evidence="18">
    <location>
        <position position="241"/>
    </location>
    <ligand>
        <name>Zn(2+)</name>
        <dbReference type="ChEBI" id="CHEBI:29105"/>
    </ligand>
</feature>
<dbReference type="PANTHER" id="PTHR43622:SF7">
    <property type="entry name" value="3-DEHYDROQUINATE SYNTHASE, CHLOROPLASTIC"/>
    <property type="match status" value="1"/>
</dbReference>
<feature type="binding site" evidence="18">
    <location>
        <position position="151"/>
    </location>
    <ligand>
        <name>NAD(+)</name>
        <dbReference type="ChEBI" id="CHEBI:57540"/>
    </ligand>
</feature>
<evidence type="ECO:0000256" key="11">
    <source>
        <dbReference type="ARBA" id="ARBA00022723"/>
    </source>
</evidence>
<dbReference type="HAMAP" id="MF_00110">
    <property type="entry name" value="DHQ_synthase"/>
    <property type="match status" value="1"/>
</dbReference>
<keyword evidence="22" id="KW-1185">Reference proteome</keyword>
<dbReference type="InterPro" id="IPR056179">
    <property type="entry name" value="DHQS_C"/>
</dbReference>
<evidence type="ECO:0000259" key="20">
    <source>
        <dbReference type="Pfam" id="PF24621"/>
    </source>
</evidence>
<dbReference type="SUPFAM" id="SSF56796">
    <property type="entry name" value="Dehydroquinate synthase-like"/>
    <property type="match status" value="1"/>
</dbReference>
<keyword evidence="16 18" id="KW-0456">Lyase</keyword>
<feature type="binding site" evidence="18">
    <location>
        <begin position="105"/>
        <end position="109"/>
    </location>
    <ligand>
        <name>NAD(+)</name>
        <dbReference type="ChEBI" id="CHEBI:57540"/>
    </ligand>
</feature>
<dbReference type="InterPro" id="IPR030963">
    <property type="entry name" value="DHQ_synth_fam"/>
</dbReference>
<dbReference type="GO" id="GO:0008652">
    <property type="term" value="P:amino acid biosynthetic process"/>
    <property type="evidence" value="ECO:0007669"/>
    <property type="project" value="UniProtKB-KW"/>
</dbReference>
<comment type="subcellular location">
    <subcellularLocation>
        <location evidence="4 18">Cytoplasm</location>
    </subcellularLocation>
</comment>
<evidence type="ECO:0000256" key="1">
    <source>
        <dbReference type="ARBA" id="ARBA00001393"/>
    </source>
</evidence>
<evidence type="ECO:0000256" key="4">
    <source>
        <dbReference type="ARBA" id="ARBA00004496"/>
    </source>
</evidence>
<evidence type="ECO:0000256" key="8">
    <source>
        <dbReference type="ARBA" id="ARBA00017684"/>
    </source>
</evidence>
<feature type="domain" description="3-dehydroquinate synthase C-terminal" evidence="20">
    <location>
        <begin position="181"/>
        <end position="317"/>
    </location>
</feature>
<evidence type="ECO:0000256" key="6">
    <source>
        <dbReference type="ARBA" id="ARBA00005412"/>
    </source>
</evidence>
<gene>
    <name evidence="18 21" type="primary">aroB</name>
    <name evidence="21" type="ORF">DPQ25_11885</name>
</gene>
<dbReference type="EMBL" id="QLYR01000010">
    <property type="protein sequence ID" value="RAQ22656.1"/>
    <property type="molecule type" value="Genomic_DNA"/>
</dbReference>
<evidence type="ECO:0000313" key="22">
    <source>
        <dbReference type="Proteomes" id="UP000249377"/>
    </source>
</evidence>
<dbReference type="GO" id="GO:0000166">
    <property type="term" value="F:nucleotide binding"/>
    <property type="evidence" value="ECO:0007669"/>
    <property type="project" value="UniProtKB-KW"/>
</dbReference>
<feature type="binding site" evidence="18">
    <location>
        <position position="142"/>
    </location>
    <ligand>
        <name>NAD(+)</name>
        <dbReference type="ChEBI" id="CHEBI:57540"/>
    </ligand>
</feature>
<evidence type="ECO:0000256" key="2">
    <source>
        <dbReference type="ARBA" id="ARBA00001911"/>
    </source>
</evidence>
<dbReference type="GO" id="GO:0009423">
    <property type="term" value="P:chorismate biosynthetic process"/>
    <property type="evidence" value="ECO:0007669"/>
    <property type="project" value="UniProtKB-UniRule"/>
</dbReference>
<evidence type="ECO:0000256" key="18">
    <source>
        <dbReference type="HAMAP-Rule" id="MF_00110"/>
    </source>
</evidence>
<feature type="binding site" evidence="18">
    <location>
        <position position="184"/>
    </location>
    <ligand>
        <name>Zn(2+)</name>
        <dbReference type="ChEBI" id="CHEBI:29105"/>
    </ligand>
</feature>
<reference evidence="21 22" key="1">
    <citation type="submission" date="2018-06" db="EMBL/GenBank/DDBJ databases">
        <title>Noncontiguous genome sequence of Ruminococcaceae bacterium ASD2818.</title>
        <authorList>
            <person name="Chaplin A.V."/>
            <person name="Sokolova S.R."/>
            <person name="Kochetkova T.O."/>
            <person name="Goltsov A.Y."/>
            <person name="Trofimov D.Y."/>
            <person name="Efimov B.A."/>
        </authorList>
    </citation>
    <scope>NUCLEOTIDE SEQUENCE [LARGE SCALE GENOMIC DNA]</scope>
    <source>
        <strain evidence="21 22">ASD2818</strain>
    </source>
</reference>
<proteinExistence type="inferred from homology"/>
<comment type="function">
    <text evidence="18">Catalyzes the conversion of 3-deoxy-D-arabino-heptulosonate 7-phosphate (DAHP) to dehydroquinate (DHQ).</text>
</comment>
<comment type="cofactor">
    <cofactor evidence="3">
        <name>Zn(2+)</name>
        <dbReference type="ChEBI" id="CHEBI:29105"/>
    </cofactor>
</comment>
<keyword evidence="11 18" id="KW-0479">Metal-binding</keyword>
<sequence length="352" mass="37497">MELLVNTSSPYKILIEHGCLSHAGKLCRSLFAAGRRAAVIADSNTAPLYAAALQKSLSEAGFLPSLYTFPAGEGSKQLSTVAGMYAFLAGQGLTRTDFIVALGGGVAGDMAGFAAATYLRGVPFVQVPTSLLAQVDSSVGGKTAVDLPQGKNLVGAFHQPALVLIDPDTLTSLPSAYFADGLGEVIKYGCIRSRSLFEKLLSGGVRADLPSVLYECVDIKRQIVEHDEFDTGERMLLNFGHTFGHALEKFYHFEKLSHGFAVGIGMVLMARLGEAAGLTQAGTAKQIEGLLQKYGLPVRDPAPLEALLKATTLDKKSTSSTIRIVLLEKIGVSFVKELSHDEFYRLAEKALA</sequence>
<dbReference type="UniPathway" id="UPA00053">
    <property type="reaction ID" value="UER00085"/>
</dbReference>
<dbReference type="NCBIfam" id="TIGR01357">
    <property type="entry name" value="aroB"/>
    <property type="match status" value="1"/>
</dbReference>
<dbReference type="CDD" id="cd08195">
    <property type="entry name" value="DHQS"/>
    <property type="match status" value="1"/>
</dbReference>
<dbReference type="Pfam" id="PF24621">
    <property type="entry name" value="DHQS_C"/>
    <property type="match status" value="1"/>
</dbReference>
<dbReference type="AlphaFoldDB" id="A0A328U8Q8"/>
<name>A0A328U8Q8_9FIRM</name>
<keyword evidence="15 18" id="KW-0057">Aromatic amino acid biosynthesis</keyword>
<dbReference type="GO" id="GO:0003856">
    <property type="term" value="F:3-dehydroquinate synthase activity"/>
    <property type="evidence" value="ECO:0007669"/>
    <property type="project" value="UniProtKB-UniRule"/>
</dbReference>
<dbReference type="GO" id="GO:0009073">
    <property type="term" value="P:aromatic amino acid family biosynthetic process"/>
    <property type="evidence" value="ECO:0007669"/>
    <property type="project" value="UniProtKB-KW"/>
</dbReference>
<comment type="similarity">
    <text evidence="6 18">Belongs to the sugar phosphate cyclases superfamily. Dehydroquinate synthase family.</text>
</comment>
<evidence type="ECO:0000256" key="5">
    <source>
        <dbReference type="ARBA" id="ARBA00004661"/>
    </source>
</evidence>
<dbReference type="PANTHER" id="PTHR43622">
    <property type="entry name" value="3-DEHYDROQUINATE SYNTHASE"/>
    <property type="match status" value="1"/>
</dbReference>
<accession>A0A328U8Q8</accession>